<proteinExistence type="predicted"/>
<evidence type="ECO:0000313" key="2">
    <source>
        <dbReference type="Proteomes" id="UP000324222"/>
    </source>
</evidence>
<dbReference type="EMBL" id="VSRR010015381">
    <property type="protein sequence ID" value="MPC58115.1"/>
    <property type="molecule type" value="Genomic_DNA"/>
</dbReference>
<gene>
    <name evidence="1" type="ORF">E2C01_052110</name>
</gene>
<organism evidence="1 2">
    <name type="scientific">Portunus trituberculatus</name>
    <name type="common">Swimming crab</name>
    <name type="synonym">Neptunus trituberculatus</name>
    <dbReference type="NCBI Taxonomy" id="210409"/>
    <lineage>
        <taxon>Eukaryota</taxon>
        <taxon>Metazoa</taxon>
        <taxon>Ecdysozoa</taxon>
        <taxon>Arthropoda</taxon>
        <taxon>Crustacea</taxon>
        <taxon>Multicrustacea</taxon>
        <taxon>Malacostraca</taxon>
        <taxon>Eumalacostraca</taxon>
        <taxon>Eucarida</taxon>
        <taxon>Decapoda</taxon>
        <taxon>Pleocyemata</taxon>
        <taxon>Brachyura</taxon>
        <taxon>Eubrachyura</taxon>
        <taxon>Portunoidea</taxon>
        <taxon>Portunidae</taxon>
        <taxon>Portuninae</taxon>
        <taxon>Portunus</taxon>
    </lineage>
</organism>
<comment type="caution">
    <text evidence="1">The sequence shown here is derived from an EMBL/GenBank/DDBJ whole genome shotgun (WGS) entry which is preliminary data.</text>
</comment>
<dbReference type="Proteomes" id="UP000324222">
    <property type="component" value="Unassembled WGS sequence"/>
</dbReference>
<evidence type="ECO:0000313" key="1">
    <source>
        <dbReference type="EMBL" id="MPC58115.1"/>
    </source>
</evidence>
<name>A0A5B7GL16_PORTR</name>
<dbReference type="OrthoDB" id="21095at2759"/>
<dbReference type="AlphaFoldDB" id="A0A5B7GL16"/>
<accession>A0A5B7GL16</accession>
<reference evidence="1 2" key="1">
    <citation type="submission" date="2019-05" db="EMBL/GenBank/DDBJ databases">
        <title>Another draft genome of Portunus trituberculatus and its Hox gene families provides insights of decapod evolution.</title>
        <authorList>
            <person name="Jeong J.-H."/>
            <person name="Song I."/>
            <person name="Kim S."/>
            <person name="Choi T."/>
            <person name="Kim D."/>
            <person name="Ryu S."/>
            <person name="Kim W."/>
        </authorList>
    </citation>
    <scope>NUCLEOTIDE SEQUENCE [LARGE SCALE GENOMIC DNA]</scope>
    <source>
        <tissue evidence="1">Muscle</tissue>
    </source>
</reference>
<protein>
    <submittedName>
        <fullName evidence="1">Uncharacterized protein</fullName>
    </submittedName>
</protein>
<keyword evidence="2" id="KW-1185">Reference proteome</keyword>
<sequence length="104" mass="11708">MLVRMDSSPKDTIMESLAVNMDGSEEVSWSSALATPTSAHHGHTLDCTSPSTLERQTLHPRQGLRENVSYFMSSVIHCIVETRYSKLIVPNGCSIIKMFDYRYL</sequence>